<dbReference type="GO" id="GO:0004997">
    <property type="term" value="F:thyrotropin-releasing hormone receptor activity"/>
    <property type="evidence" value="ECO:0007669"/>
    <property type="project" value="InterPro"/>
</dbReference>
<comment type="function">
    <text evidence="1">Receptor for thyrotropin-releasing hormone (TRH). Upon ligand binding, this G-protein-coupled receptor triggers activation of the phosphatidylinositol (IP3)-calcium-protein kinase C (PKC) pathway.</text>
</comment>
<evidence type="ECO:0000256" key="6">
    <source>
        <dbReference type="ARBA" id="ARBA00023136"/>
    </source>
</evidence>
<dbReference type="Pfam" id="PF00001">
    <property type="entry name" value="7tm_1"/>
    <property type="match status" value="1"/>
</dbReference>
<dbReference type="InterPro" id="IPR002120">
    <property type="entry name" value="TRH_rcpt_1"/>
</dbReference>
<dbReference type="PRINTS" id="PR00237">
    <property type="entry name" value="GPCRRHODOPSN"/>
</dbReference>
<evidence type="ECO:0000313" key="10">
    <source>
        <dbReference type="EMBL" id="OQV22128.1"/>
    </source>
</evidence>
<evidence type="ECO:0000256" key="1">
    <source>
        <dbReference type="ARBA" id="ARBA00004100"/>
    </source>
</evidence>
<dbReference type="GO" id="GO:0016020">
    <property type="term" value="C:membrane"/>
    <property type="evidence" value="ECO:0007669"/>
    <property type="project" value="UniProtKB-SubCell"/>
</dbReference>
<evidence type="ECO:0000259" key="9">
    <source>
        <dbReference type="PROSITE" id="PS50262"/>
    </source>
</evidence>
<evidence type="ECO:0000256" key="2">
    <source>
        <dbReference type="ARBA" id="ARBA00004370"/>
    </source>
</evidence>
<dbReference type="PANTHER" id="PTHR46061:SF3">
    <property type="entry name" value="THYROTROPIN-RELEASING HORMONE RECEPTOR"/>
    <property type="match status" value="1"/>
</dbReference>
<dbReference type="InterPro" id="IPR000276">
    <property type="entry name" value="GPCR_Rhodpsn"/>
</dbReference>
<keyword evidence="6 8" id="KW-0472">Membrane</keyword>
<reference evidence="11" key="1">
    <citation type="submission" date="2017-01" db="EMBL/GenBank/DDBJ databases">
        <title>Comparative genomics of anhydrobiosis in the tardigrade Hypsibius dujardini.</title>
        <authorList>
            <person name="Yoshida Y."/>
            <person name="Koutsovoulos G."/>
            <person name="Laetsch D."/>
            <person name="Stevens L."/>
            <person name="Kumar S."/>
            <person name="Horikawa D."/>
            <person name="Ishino K."/>
            <person name="Komine S."/>
            <person name="Tomita M."/>
            <person name="Blaxter M."/>
            <person name="Arakawa K."/>
        </authorList>
    </citation>
    <scope>NUCLEOTIDE SEQUENCE [LARGE SCALE GENOMIC DNA]</scope>
    <source>
        <strain evidence="11">Z151</strain>
    </source>
</reference>
<feature type="transmembrane region" description="Helical" evidence="8">
    <location>
        <begin position="29"/>
        <end position="47"/>
    </location>
</feature>
<protein>
    <recommendedName>
        <fullName evidence="3">Thyrotropin-releasing hormone receptor</fullName>
    </recommendedName>
    <alternativeName>
        <fullName evidence="7">Thyroliberin receptor</fullName>
    </alternativeName>
</protein>
<sequence>MLAFTLERYLAVCRPVLDSQASIGKVRRIIAGIWLFVSLYCSPWFWLTETVPISFDVDGYREAERCDFKFSHEPHAYATVFIADLLLFYIIPLGICSLLYAKMGLVLYKSIRGAGGSSRNRTLRVSETGDSIELYALTRTGSIGSDRARKIVRSRIQVVRMLGLVVLLFAVLSLPYRGLMVYNCFAGKPWLNLWYLLFAKSCIYLNSAINPLLYNFMSTRFRMAFRGMLCQESKGTVIMLKKRPPPPYS</sequence>
<dbReference type="SUPFAM" id="SSF81321">
    <property type="entry name" value="Family A G protein-coupled receptor-like"/>
    <property type="match status" value="1"/>
</dbReference>
<evidence type="ECO:0000256" key="7">
    <source>
        <dbReference type="ARBA" id="ARBA00032251"/>
    </source>
</evidence>
<name>A0A1W0X3X3_HYPEX</name>
<dbReference type="PRINTS" id="PR01846">
    <property type="entry name" value="TRHRFAMILY"/>
</dbReference>
<dbReference type="Proteomes" id="UP000192578">
    <property type="component" value="Unassembled WGS sequence"/>
</dbReference>
<evidence type="ECO:0000256" key="4">
    <source>
        <dbReference type="ARBA" id="ARBA00022692"/>
    </source>
</evidence>
<keyword evidence="11" id="KW-1185">Reference proteome</keyword>
<comment type="subcellular location">
    <subcellularLocation>
        <location evidence="2">Membrane</location>
    </subcellularLocation>
</comment>
<gene>
    <name evidence="10" type="ORF">BV898_03974</name>
</gene>
<feature type="transmembrane region" description="Helical" evidence="8">
    <location>
        <begin position="157"/>
        <end position="174"/>
    </location>
</feature>
<dbReference type="EMBL" id="MTYJ01000019">
    <property type="protein sequence ID" value="OQV22128.1"/>
    <property type="molecule type" value="Genomic_DNA"/>
</dbReference>
<evidence type="ECO:0000256" key="5">
    <source>
        <dbReference type="ARBA" id="ARBA00022989"/>
    </source>
</evidence>
<dbReference type="PANTHER" id="PTHR46061">
    <property type="entry name" value="THYROTROPIN-RELEASING HORMONE RECEPTOR"/>
    <property type="match status" value="1"/>
</dbReference>
<dbReference type="InterPro" id="IPR017452">
    <property type="entry name" value="GPCR_Rhodpsn_7TM"/>
</dbReference>
<organism evidence="10 11">
    <name type="scientific">Hypsibius exemplaris</name>
    <name type="common">Freshwater tardigrade</name>
    <dbReference type="NCBI Taxonomy" id="2072580"/>
    <lineage>
        <taxon>Eukaryota</taxon>
        <taxon>Metazoa</taxon>
        <taxon>Ecdysozoa</taxon>
        <taxon>Tardigrada</taxon>
        <taxon>Eutardigrada</taxon>
        <taxon>Parachela</taxon>
        <taxon>Hypsibioidea</taxon>
        <taxon>Hypsibiidae</taxon>
        <taxon>Hypsibius</taxon>
    </lineage>
</organism>
<keyword evidence="4 8" id="KW-0812">Transmembrane</keyword>
<keyword evidence="5 8" id="KW-1133">Transmembrane helix</keyword>
<dbReference type="OrthoDB" id="10036964at2759"/>
<dbReference type="Gene3D" id="1.20.1070.10">
    <property type="entry name" value="Rhodopsin 7-helix transmembrane proteins"/>
    <property type="match status" value="1"/>
</dbReference>
<keyword evidence="10" id="KW-0675">Receptor</keyword>
<feature type="transmembrane region" description="Helical" evidence="8">
    <location>
        <begin position="77"/>
        <end position="101"/>
    </location>
</feature>
<feature type="domain" description="G-protein coupled receptors family 1 profile" evidence="9">
    <location>
        <begin position="1"/>
        <end position="214"/>
    </location>
</feature>
<evidence type="ECO:0000313" key="11">
    <source>
        <dbReference type="Proteomes" id="UP000192578"/>
    </source>
</evidence>
<feature type="transmembrane region" description="Helical" evidence="8">
    <location>
        <begin position="194"/>
        <end position="216"/>
    </location>
</feature>
<proteinExistence type="predicted"/>
<comment type="caution">
    <text evidence="10">The sequence shown here is derived from an EMBL/GenBank/DDBJ whole genome shotgun (WGS) entry which is preliminary data.</text>
</comment>
<dbReference type="AlphaFoldDB" id="A0A1W0X3X3"/>
<evidence type="ECO:0000256" key="3">
    <source>
        <dbReference type="ARBA" id="ARBA00018873"/>
    </source>
</evidence>
<evidence type="ECO:0000256" key="8">
    <source>
        <dbReference type="SAM" id="Phobius"/>
    </source>
</evidence>
<dbReference type="PROSITE" id="PS50262">
    <property type="entry name" value="G_PROTEIN_RECEP_F1_2"/>
    <property type="match status" value="1"/>
</dbReference>
<accession>A0A1W0X3X3</accession>